<dbReference type="SUPFAM" id="SSF53649">
    <property type="entry name" value="Alkaline phosphatase-like"/>
    <property type="match status" value="1"/>
</dbReference>
<dbReference type="eggNOG" id="KOG2126">
    <property type="taxonomic scope" value="Eukaryota"/>
</dbReference>
<dbReference type="CDD" id="cd16019">
    <property type="entry name" value="GPI_EPT"/>
    <property type="match status" value="1"/>
</dbReference>
<dbReference type="GO" id="GO:0051377">
    <property type="term" value="F:mannose-ethanolamine phosphotransferase activity"/>
    <property type="evidence" value="ECO:0007669"/>
    <property type="project" value="TreeGrafter"/>
</dbReference>
<reference evidence="3" key="1">
    <citation type="journal article" date="2006" name="PLoS Biol.">
        <title>Macronuclear genome sequence of the ciliate Tetrahymena thermophila, a model eukaryote.</title>
        <authorList>
            <person name="Eisen J.A."/>
            <person name="Coyne R.S."/>
            <person name="Wu M."/>
            <person name="Wu D."/>
            <person name="Thiagarajan M."/>
            <person name="Wortman J.R."/>
            <person name="Badger J.H."/>
            <person name="Ren Q."/>
            <person name="Amedeo P."/>
            <person name="Jones K.M."/>
            <person name="Tallon L.J."/>
            <person name="Delcher A.L."/>
            <person name="Salzberg S.L."/>
            <person name="Silva J.C."/>
            <person name="Haas B.J."/>
            <person name="Majoros W.H."/>
            <person name="Farzad M."/>
            <person name="Carlton J.M."/>
            <person name="Smith R.K. Jr."/>
            <person name="Garg J."/>
            <person name="Pearlman R.E."/>
            <person name="Karrer K.M."/>
            <person name="Sun L."/>
            <person name="Manning G."/>
            <person name="Elde N.C."/>
            <person name="Turkewitz A.P."/>
            <person name="Asai D.J."/>
            <person name="Wilkes D.E."/>
            <person name="Wang Y."/>
            <person name="Cai H."/>
            <person name="Collins K."/>
            <person name="Stewart B.A."/>
            <person name="Lee S.R."/>
            <person name="Wilamowska K."/>
            <person name="Weinberg Z."/>
            <person name="Ruzzo W.L."/>
            <person name="Wloga D."/>
            <person name="Gaertig J."/>
            <person name="Frankel J."/>
            <person name="Tsao C.-C."/>
            <person name="Gorovsky M.A."/>
            <person name="Keeling P.J."/>
            <person name="Waller R.F."/>
            <person name="Patron N.J."/>
            <person name="Cherry J.M."/>
            <person name="Stover N.A."/>
            <person name="Krieger C.J."/>
            <person name="del Toro C."/>
            <person name="Ryder H.F."/>
            <person name="Williamson S.C."/>
            <person name="Barbeau R.A."/>
            <person name="Hamilton E.P."/>
            <person name="Orias E."/>
        </authorList>
    </citation>
    <scope>NUCLEOTIDE SEQUENCE [LARGE SCALE GENOMIC DNA]</scope>
    <source>
        <strain evidence="3">SB210</strain>
    </source>
</reference>
<keyword evidence="1" id="KW-0472">Membrane</keyword>
<gene>
    <name evidence="2" type="ORF">TTHERM_00343970</name>
</gene>
<dbReference type="Pfam" id="PF01663">
    <property type="entry name" value="Phosphodiest"/>
    <property type="match status" value="1"/>
</dbReference>
<proteinExistence type="predicted"/>
<name>I7MKD1_TETTS</name>
<evidence type="ECO:0000313" key="2">
    <source>
        <dbReference type="EMBL" id="EAR98197.2"/>
    </source>
</evidence>
<dbReference type="GO" id="GO:0006506">
    <property type="term" value="P:GPI anchor biosynthetic process"/>
    <property type="evidence" value="ECO:0007669"/>
    <property type="project" value="InterPro"/>
</dbReference>
<keyword evidence="1" id="KW-0812">Transmembrane</keyword>
<evidence type="ECO:0000313" key="3">
    <source>
        <dbReference type="Proteomes" id="UP000009168"/>
    </source>
</evidence>
<dbReference type="InParanoid" id="I7MKD1"/>
<dbReference type="Proteomes" id="UP000009168">
    <property type="component" value="Unassembled WGS sequence"/>
</dbReference>
<dbReference type="EMBL" id="GG662654">
    <property type="protein sequence ID" value="EAR98197.2"/>
    <property type="molecule type" value="Genomic_DNA"/>
</dbReference>
<dbReference type="GeneID" id="7842066"/>
<dbReference type="RefSeq" id="XP_001018442.2">
    <property type="nucleotide sequence ID" value="XM_001018442.2"/>
</dbReference>
<organism evidence="2 3">
    <name type="scientific">Tetrahymena thermophila (strain SB210)</name>
    <dbReference type="NCBI Taxonomy" id="312017"/>
    <lineage>
        <taxon>Eukaryota</taxon>
        <taxon>Sar</taxon>
        <taxon>Alveolata</taxon>
        <taxon>Ciliophora</taxon>
        <taxon>Intramacronucleata</taxon>
        <taxon>Oligohymenophorea</taxon>
        <taxon>Hymenostomatida</taxon>
        <taxon>Tetrahymenina</taxon>
        <taxon>Tetrahymenidae</taxon>
        <taxon>Tetrahymena</taxon>
    </lineage>
</organism>
<dbReference type="KEGG" id="tet:TTHERM_00343970"/>
<dbReference type="InterPro" id="IPR002591">
    <property type="entry name" value="Phosphodiest/P_Trfase"/>
</dbReference>
<sequence length="563" mass="64953">MSLGNNPYCLILFITVIYLIGSSTFLYGFTSTAADSNEFSSKANPYVSEMIFKDSEQKAIYEKQWFPTQSDQVLFMIVDGLPYSYVVNEEEQQKKFEQKQAGSNDPSLYIPSRNIPFQVFLNTVNEFPNSTVLLKGFAHPPTYTSTRIKAIVQGNIPTYDQLKSNLGSKEIKSDNIFRQAKINNPFIGQKREKAVCYATHSLHDLYPNIFDRSHFVGEVNFYEKLQSDMDQYQYISKEQLEYDDWSTMLLHFEAIDGFSHLQRTYDNAVVSAIKSVNELVKNIIDNVRNSKKNTDQVILAVSDHGLNFKKYGRHGGYTLEESNSFIYGYSKTEFITKQKKDIGQEMDREFLIGTDTFQINITPTYCMILGIPIPFNNIAMIQPDFFLDKPFVDDFVIANNFYTNFRQVLDSFQNTVDSFDGNIKQLDKINKLGDNLKAKYKQLFEVKKGNTVVNQAKLKEFIQLCHQYSQSIANVIQTDFQEIKENYMLLGLIIHFSLAFLIIVSIATLKIISNKNDQISQISYQNHEMLTSINEIIPKFRFHHRLLDILISYSAVHIDQNIQ</sequence>
<dbReference type="AlphaFoldDB" id="I7MKD1"/>
<dbReference type="PANTHER" id="PTHR23071:SF1">
    <property type="entry name" value="GPI ETHANOLAMINE PHOSPHATE TRANSFERASE 3"/>
    <property type="match status" value="1"/>
</dbReference>
<protein>
    <submittedName>
        <fullName evidence="2">Type I phosphodiesterase/nucleotide pyrophosphatase</fullName>
    </submittedName>
</protein>
<accession>I7MKD1</accession>
<dbReference type="OrthoDB" id="272139at2759"/>
<feature type="transmembrane region" description="Helical" evidence="1">
    <location>
        <begin position="487"/>
        <end position="509"/>
    </location>
</feature>
<dbReference type="GO" id="GO:0005789">
    <property type="term" value="C:endoplasmic reticulum membrane"/>
    <property type="evidence" value="ECO:0007669"/>
    <property type="project" value="TreeGrafter"/>
</dbReference>
<keyword evidence="3" id="KW-1185">Reference proteome</keyword>
<dbReference type="PANTHER" id="PTHR23071">
    <property type="entry name" value="PHOSPHATIDYLINOSITOL GLYCAN"/>
    <property type="match status" value="1"/>
</dbReference>
<dbReference type="InterPro" id="IPR039524">
    <property type="entry name" value="PIGO/GPI13"/>
</dbReference>
<dbReference type="InterPro" id="IPR017850">
    <property type="entry name" value="Alkaline_phosphatase_core_sf"/>
</dbReference>
<dbReference type="Gene3D" id="3.40.720.10">
    <property type="entry name" value="Alkaline Phosphatase, subunit A"/>
    <property type="match status" value="1"/>
</dbReference>
<evidence type="ECO:0000256" key="1">
    <source>
        <dbReference type="SAM" id="Phobius"/>
    </source>
</evidence>
<feature type="transmembrane region" description="Helical" evidence="1">
    <location>
        <begin position="7"/>
        <end position="29"/>
    </location>
</feature>
<dbReference type="STRING" id="312017.I7MKD1"/>
<keyword evidence="1" id="KW-1133">Transmembrane helix</keyword>